<proteinExistence type="predicted"/>
<dbReference type="EMBL" id="BMGY01000004">
    <property type="protein sequence ID" value="GGH80703.1"/>
    <property type="molecule type" value="Genomic_DNA"/>
</dbReference>
<evidence type="ECO:0000313" key="1">
    <source>
        <dbReference type="EMBL" id="GGH80703.1"/>
    </source>
</evidence>
<protein>
    <submittedName>
        <fullName evidence="1">Uncharacterized protein</fullName>
    </submittedName>
</protein>
<comment type="caution">
    <text evidence="1">The sequence shown here is derived from an EMBL/GenBank/DDBJ whole genome shotgun (WGS) entry which is preliminary data.</text>
</comment>
<evidence type="ECO:0000313" key="2">
    <source>
        <dbReference type="Proteomes" id="UP000637774"/>
    </source>
</evidence>
<dbReference type="RefSeq" id="WP_188560570.1">
    <property type="nucleotide sequence ID" value="NZ_BMGY01000004.1"/>
</dbReference>
<organism evidence="1 2">
    <name type="scientific">Hymenobacter frigidus</name>
    <dbReference type="NCBI Taxonomy" id="1524095"/>
    <lineage>
        <taxon>Bacteria</taxon>
        <taxon>Pseudomonadati</taxon>
        <taxon>Bacteroidota</taxon>
        <taxon>Cytophagia</taxon>
        <taxon>Cytophagales</taxon>
        <taxon>Hymenobacteraceae</taxon>
        <taxon>Hymenobacter</taxon>
    </lineage>
</organism>
<accession>A0ABQ1ZYI3</accession>
<name>A0ABQ1ZYI3_9BACT</name>
<sequence>MLTQTTYIEYLLSTPNNYTCTHLAAHLPDVSHDQANRFLRTSTLPVN</sequence>
<dbReference type="Proteomes" id="UP000637774">
    <property type="component" value="Unassembled WGS sequence"/>
</dbReference>
<reference evidence="2" key="1">
    <citation type="journal article" date="2019" name="Int. J. Syst. Evol. Microbiol.">
        <title>The Global Catalogue of Microorganisms (GCM) 10K type strain sequencing project: providing services to taxonomists for standard genome sequencing and annotation.</title>
        <authorList>
            <consortium name="The Broad Institute Genomics Platform"/>
            <consortium name="The Broad Institute Genome Sequencing Center for Infectious Disease"/>
            <person name="Wu L."/>
            <person name="Ma J."/>
        </authorList>
    </citation>
    <scope>NUCLEOTIDE SEQUENCE [LARGE SCALE GENOMIC DNA]</scope>
    <source>
        <strain evidence="2">CGMCC 1.14966</strain>
    </source>
</reference>
<gene>
    <name evidence="1" type="ORF">GCM10011495_06320</name>
</gene>
<keyword evidence="2" id="KW-1185">Reference proteome</keyword>